<dbReference type="Gene3D" id="2.40.50.1020">
    <property type="entry name" value="LytTr DNA-binding domain"/>
    <property type="match status" value="1"/>
</dbReference>
<dbReference type="GO" id="GO:0003677">
    <property type="term" value="F:DNA binding"/>
    <property type="evidence" value="ECO:0007669"/>
    <property type="project" value="InterPro"/>
</dbReference>
<dbReference type="KEGG" id="phl:KKY_3561"/>
<gene>
    <name evidence="3" type="ordered locus">KKY_3561</name>
</gene>
<proteinExistence type="predicted"/>
<dbReference type="PROSITE" id="PS50930">
    <property type="entry name" value="HTH_LYTTR"/>
    <property type="match status" value="1"/>
</dbReference>
<feature type="transmembrane region" description="Helical" evidence="1">
    <location>
        <begin position="94"/>
        <end position="118"/>
    </location>
</feature>
<keyword evidence="4" id="KW-1185">Reference proteome</keyword>
<protein>
    <submittedName>
        <fullName evidence="3">LytR/AlgR family transcriptional regulator</fullName>
    </submittedName>
</protein>
<dbReference type="SMART" id="SM00850">
    <property type="entry name" value="LytTR"/>
    <property type="match status" value="1"/>
</dbReference>
<reference evidence="3 4" key="1">
    <citation type="journal article" date="2012" name="J. Bacteriol.">
        <title>Complete genome sequence of Pelagibacterium halotolerans B2T.</title>
        <authorList>
            <person name="Huo Y.Y."/>
            <person name="Cheng H."/>
            <person name="Han X.F."/>
            <person name="Jiang X.W."/>
            <person name="Sun C."/>
            <person name="Zhang X.Q."/>
            <person name="Zhu X.F."/>
            <person name="Liu Y.F."/>
            <person name="Li P.F."/>
            <person name="Ni P.X."/>
            <person name="Wu M."/>
        </authorList>
    </citation>
    <scope>NUCLEOTIDE SEQUENCE [LARGE SCALE GENOMIC DNA]</scope>
    <source>
        <strain evidence="4">DSM 22347 / JCM 15775 / CGMCC 1.7692 / B2</strain>
    </source>
</reference>
<feature type="transmembrane region" description="Helical" evidence="1">
    <location>
        <begin position="58"/>
        <end position="82"/>
    </location>
</feature>
<sequence>MNQEFAFVNDSPIHFTLRQLHGVFSSPVAWGVMVGVGVIAGITGPFSTFEHLAPAPRIAYWLMIVVGSYGAGAIGATLAQVLILPRGGPLLARIAVLGIGSSIPVTAAVTLISWLFFPDLSYTGLSLFELYIYCLFISLALMGVIEGVVEPQLERRRAQTTPETAKTPKILDRLSKEMRGPLSHMSMADHYVEVHTDKGKSLILMRLSDAIAETEGVEGLRIHRSHWVATRAISAIKRVDGRVAVQLATGEILPVSRSYLAAVRAHEKGAAR</sequence>
<dbReference type="Pfam" id="PF04397">
    <property type="entry name" value="LytTR"/>
    <property type="match status" value="1"/>
</dbReference>
<keyword evidence="1" id="KW-1133">Transmembrane helix</keyword>
<dbReference type="PATRIC" id="fig|1082931.4.peg.3510"/>
<feature type="transmembrane region" description="Helical" evidence="1">
    <location>
        <begin position="28"/>
        <end position="46"/>
    </location>
</feature>
<dbReference type="EMBL" id="CP003075">
    <property type="protein sequence ID" value="AEQ53546.1"/>
    <property type="molecule type" value="Genomic_DNA"/>
</dbReference>
<name>G4RA63_PELHB</name>
<feature type="domain" description="HTH LytTR-type" evidence="2">
    <location>
        <begin position="186"/>
        <end position="269"/>
    </location>
</feature>
<evidence type="ECO:0000313" key="3">
    <source>
        <dbReference type="EMBL" id="AEQ53546.1"/>
    </source>
</evidence>
<keyword evidence="1" id="KW-0812">Transmembrane</keyword>
<dbReference type="eggNOG" id="COG3279">
    <property type="taxonomic scope" value="Bacteria"/>
</dbReference>
<accession>G4RA63</accession>
<evidence type="ECO:0000259" key="2">
    <source>
        <dbReference type="PROSITE" id="PS50930"/>
    </source>
</evidence>
<dbReference type="STRING" id="1082931.KKY_3561"/>
<organism evidence="3 4">
    <name type="scientific">Pelagibacterium halotolerans (strain DSM 22347 / JCM 15775 / CGMCC 1.7692 / B2)</name>
    <dbReference type="NCBI Taxonomy" id="1082931"/>
    <lineage>
        <taxon>Bacteria</taxon>
        <taxon>Pseudomonadati</taxon>
        <taxon>Pseudomonadota</taxon>
        <taxon>Alphaproteobacteria</taxon>
        <taxon>Hyphomicrobiales</taxon>
        <taxon>Devosiaceae</taxon>
        <taxon>Pelagibacterium</taxon>
    </lineage>
</organism>
<dbReference type="HOGENOM" id="CLU_079621_0_0_5"/>
<dbReference type="AlphaFoldDB" id="G4RA63"/>
<dbReference type="InterPro" id="IPR007492">
    <property type="entry name" value="LytTR_DNA-bd_dom"/>
</dbReference>
<evidence type="ECO:0000313" key="4">
    <source>
        <dbReference type="Proteomes" id="UP000008850"/>
    </source>
</evidence>
<feature type="transmembrane region" description="Helical" evidence="1">
    <location>
        <begin position="130"/>
        <end position="149"/>
    </location>
</feature>
<dbReference type="Proteomes" id="UP000008850">
    <property type="component" value="Chromosome"/>
</dbReference>
<evidence type="ECO:0000256" key="1">
    <source>
        <dbReference type="SAM" id="Phobius"/>
    </source>
</evidence>
<keyword evidence="1" id="KW-0472">Membrane</keyword>